<feature type="domain" description="5'-Nucleotidase C-terminal" evidence="6">
    <location>
        <begin position="291"/>
        <end position="439"/>
    </location>
</feature>
<sequence>MGSTKKLTILHFNDVYNVEPQKLEPAGGAARMAHYVKTLHDENPLVLFSGDALNPSLMSIFLKGTQMQPVLNSIPVHCAVYGNHDFDFGVDHLEDFVEQCSFPWLLSNITDKLNDKPLANGLIKLIMDWNGVKVGLMGLVESEWIDTLSTIDPADIIYEDFVIVGNRLAKELRDEGADIVVALTHMRWPNDRRVAQEIPGVDIVLGGHDHDYGIETVEGKYVLKSGTDFRNISRINVEFSESGLKFDIQRVDFFSSYPEDETLRQEIHKMTAEIDERMNEHLGCMGVSMDGRFASIRAMETNLGNFITDIILEAVPADICLMNSGTFRSDRIHNKGEFQLRDLMTILPMVDPLVVIEVSGRVVLAALENGVSQVPKLEGRFPQVAGLSFVYDASKNPGSRVESSLVKVQEDYLDFDKTYRLCTKEYIASGKDGYDCFKDCPVVVESEQCPTISTAIRNHFESVQILLNEKVCRSGHRQSLCSIIRRSMLIQKTVEKFMKKVKLRTPTSSLDVPDSSAKDVNANAQKEETVATNAPTSNSQPFSTSKLGGFMSLASIATNNQSVAGSPEKKPRTADDRTMTAQSAMEKSPFSYRRDSNIGDAAHLAHLAKVTQAFKRPLRTAPKKLTGGTASAYVRQMSIEAEEDKQTHLCPKVEGRIVKADEATIKRLLAEKDMKVGAHVLEAIVQESNSRQNSVESLTDSRQNSVESLTDSRQNSVESLTGGN</sequence>
<evidence type="ECO:0000256" key="4">
    <source>
        <dbReference type="SAM" id="MobiDB-lite"/>
    </source>
</evidence>
<evidence type="ECO:0000256" key="1">
    <source>
        <dbReference type="ARBA" id="ARBA00006654"/>
    </source>
</evidence>
<dbReference type="GO" id="GO:0000166">
    <property type="term" value="F:nucleotide binding"/>
    <property type="evidence" value="ECO:0007669"/>
    <property type="project" value="UniProtKB-KW"/>
</dbReference>
<dbReference type="Pfam" id="PF02872">
    <property type="entry name" value="5_nucleotid_C"/>
    <property type="match status" value="1"/>
</dbReference>
<dbReference type="PRINTS" id="PR01607">
    <property type="entry name" value="APYRASEFAMLY"/>
</dbReference>
<proteinExistence type="inferred from homology"/>
<reference evidence="7" key="1">
    <citation type="journal article" date="2019" name="bioRxiv">
        <title>The Genome of the Zebra Mussel, Dreissena polymorpha: A Resource for Invasive Species Research.</title>
        <authorList>
            <person name="McCartney M.A."/>
            <person name="Auch B."/>
            <person name="Kono T."/>
            <person name="Mallez S."/>
            <person name="Zhang Y."/>
            <person name="Obille A."/>
            <person name="Becker A."/>
            <person name="Abrahante J.E."/>
            <person name="Garbe J."/>
            <person name="Badalamenti J.P."/>
            <person name="Herman A."/>
            <person name="Mangelson H."/>
            <person name="Liachko I."/>
            <person name="Sullivan S."/>
            <person name="Sone E.D."/>
            <person name="Koren S."/>
            <person name="Silverstein K.A.T."/>
            <person name="Beckman K.B."/>
            <person name="Gohl D.M."/>
        </authorList>
    </citation>
    <scope>NUCLEOTIDE SEQUENCE</scope>
    <source>
        <strain evidence="7">Duluth1</strain>
        <tissue evidence="7">Whole animal</tissue>
    </source>
</reference>
<dbReference type="InterPro" id="IPR041821">
    <property type="entry name" value="CG11883_N"/>
</dbReference>
<dbReference type="Pfam" id="PF00149">
    <property type="entry name" value="Metallophos"/>
    <property type="match status" value="1"/>
</dbReference>
<evidence type="ECO:0000259" key="6">
    <source>
        <dbReference type="Pfam" id="PF02872"/>
    </source>
</evidence>
<comment type="caution">
    <text evidence="7">The sequence shown here is derived from an EMBL/GenBank/DDBJ whole genome shotgun (WGS) entry which is preliminary data.</text>
</comment>
<dbReference type="InterPro" id="IPR036907">
    <property type="entry name" value="5'-Nucleotdase_C_sf"/>
</dbReference>
<dbReference type="GO" id="GO:0009166">
    <property type="term" value="P:nucleotide catabolic process"/>
    <property type="evidence" value="ECO:0007669"/>
    <property type="project" value="InterPro"/>
</dbReference>
<evidence type="ECO:0000313" key="7">
    <source>
        <dbReference type="EMBL" id="KAH3776297.1"/>
    </source>
</evidence>
<dbReference type="InterPro" id="IPR008334">
    <property type="entry name" value="5'-Nucleotdase_C"/>
</dbReference>
<organism evidence="7 8">
    <name type="scientific">Dreissena polymorpha</name>
    <name type="common">Zebra mussel</name>
    <name type="synonym">Mytilus polymorpha</name>
    <dbReference type="NCBI Taxonomy" id="45954"/>
    <lineage>
        <taxon>Eukaryota</taxon>
        <taxon>Metazoa</taxon>
        <taxon>Spiralia</taxon>
        <taxon>Lophotrochozoa</taxon>
        <taxon>Mollusca</taxon>
        <taxon>Bivalvia</taxon>
        <taxon>Autobranchia</taxon>
        <taxon>Heteroconchia</taxon>
        <taxon>Euheterodonta</taxon>
        <taxon>Imparidentia</taxon>
        <taxon>Neoheterodontei</taxon>
        <taxon>Myida</taxon>
        <taxon>Dreissenoidea</taxon>
        <taxon>Dreissenidae</taxon>
        <taxon>Dreissena</taxon>
    </lineage>
</organism>
<dbReference type="SUPFAM" id="SSF56300">
    <property type="entry name" value="Metallo-dependent phosphatases"/>
    <property type="match status" value="1"/>
</dbReference>
<protein>
    <submittedName>
        <fullName evidence="7">Uncharacterized protein</fullName>
    </submittedName>
</protein>
<reference evidence="7" key="2">
    <citation type="submission" date="2020-11" db="EMBL/GenBank/DDBJ databases">
        <authorList>
            <person name="McCartney M.A."/>
            <person name="Auch B."/>
            <person name="Kono T."/>
            <person name="Mallez S."/>
            <person name="Becker A."/>
            <person name="Gohl D.M."/>
            <person name="Silverstein K.A.T."/>
            <person name="Koren S."/>
            <person name="Bechman K.B."/>
            <person name="Herman A."/>
            <person name="Abrahante J.E."/>
            <person name="Garbe J."/>
        </authorList>
    </citation>
    <scope>NUCLEOTIDE SEQUENCE</scope>
    <source>
        <strain evidence="7">Duluth1</strain>
        <tissue evidence="7">Whole animal</tissue>
    </source>
</reference>
<accession>A0A9D4EDT3</accession>
<dbReference type="Gene3D" id="3.90.780.10">
    <property type="entry name" value="5'-Nucleotidase, C-terminal domain"/>
    <property type="match status" value="1"/>
</dbReference>
<feature type="region of interest" description="Disordered" evidence="4">
    <location>
        <begin position="559"/>
        <end position="588"/>
    </location>
</feature>
<comment type="similarity">
    <text evidence="1 3">Belongs to the 5'-nucleotidase family.</text>
</comment>
<dbReference type="PANTHER" id="PTHR11575">
    <property type="entry name" value="5'-NUCLEOTIDASE-RELATED"/>
    <property type="match status" value="1"/>
</dbReference>
<evidence type="ECO:0000256" key="2">
    <source>
        <dbReference type="ARBA" id="ARBA00022729"/>
    </source>
</evidence>
<dbReference type="Proteomes" id="UP000828390">
    <property type="component" value="Unassembled WGS sequence"/>
</dbReference>
<evidence type="ECO:0000256" key="3">
    <source>
        <dbReference type="RuleBase" id="RU362119"/>
    </source>
</evidence>
<dbReference type="AlphaFoldDB" id="A0A9D4EDT3"/>
<dbReference type="InterPro" id="IPR004843">
    <property type="entry name" value="Calcineurin-like_PHP"/>
</dbReference>
<gene>
    <name evidence="7" type="ORF">DPMN_177718</name>
</gene>
<dbReference type="EMBL" id="JAIWYP010000009">
    <property type="protein sequence ID" value="KAH3776297.1"/>
    <property type="molecule type" value="Genomic_DNA"/>
</dbReference>
<keyword evidence="2" id="KW-0732">Signal</keyword>
<keyword evidence="8" id="KW-1185">Reference proteome</keyword>
<dbReference type="InterPro" id="IPR029052">
    <property type="entry name" value="Metallo-depent_PP-like"/>
</dbReference>
<keyword evidence="3" id="KW-0547">Nucleotide-binding</keyword>
<dbReference type="InterPro" id="IPR006179">
    <property type="entry name" value="5_nucleotidase/apyrase"/>
</dbReference>
<evidence type="ECO:0000313" key="8">
    <source>
        <dbReference type="Proteomes" id="UP000828390"/>
    </source>
</evidence>
<feature type="region of interest" description="Disordered" evidence="4">
    <location>
        <begin position="505"/>
        <end position="540"/>
    </location>
</feature>
<feature type="compositionally biased region" description="Basic and acidic residues" evidence="4">
    <location>
        <begin position="567"/>
        <end position="578"/>
    </location>
</feature>
<dbReference type="PANTHER" id="PTHR11575:SF48">
    <property type="entry name" value="5'-NUCLEOTIDASE"/>
    <property type="match status" value="1"/>
</dbReference>
<feature type="domain" description="Calcineurin-like phosphoesterase" evidence="5">
    <location>
        <begin position="8"/>
        <end position="212"/>
    </location>
</feature>
<dbReference type="GO" id="GO:0016787">
    <property type="term" value="F:hydrolase activity"/>
    <property type="evidence" value="ECO:0007669"/>
    <property type="project" value="UniProtKB-KW"/>
</dbReference>
<dbReference type="Gene3D" id="3.60.21.10">
    <property type="match status" value="1"/>
</dbReference>
<keyword evidence="3" id="KW-0378">Hydrolase</keyword>
<name>A0A9D4EDT3_DREPO</name>
<feature type="region of interest" description="Disordered" evidence="4">
    <location>
        <begin position="686"/>
        <end position="724"/>
    </location>
</feature>
<evidence type="ECO:0000259" key="5">
    <source>
        <dbReference type="Pfam" id="PF00149"/>
    </source>
</evidence>
<dbReference type="SUPFAM" id="SSF55816">
    <property type="entry name" value="5'-nucleotidase (syn. UDP-sugar hydrolase), C-terminal domain"/>
    <property type="match status" value="1"/>
</dbReference>
<dbReference type="OrthoDB" id="10252235at2759"/>
<dbReference type="CDD" id="cd07406">
    <property type="entry name" value="MPP_CG11883_N"/>
    <property type="match status" value="1"/>
</dbReference>
<feature type="compositionally biased region" description="Polar residues" evidence="4">
    <location>
        <begin position="530"/>
        <end position="540"/>
    </location>
</feature>